<feature type="region of interest" description="Disordered" evidence="1">
    <location>
        <begin position="1"/>
        <end position="20"/>
    </location>
</feature>
<evidence type="ECO:0000256" key="1">
    <source>
        <dbReference type="SAM" id="MobiDB-lite"/>
    </source>
</evidence>
<feature type="region of interest" description="Disordered" evidence="1">
    <location>
        <begin position="210"/>
        <end position="249"/>
    </location>
</feature>
<organism evidence="2 3">
    <name type="scientific">Striga asiatica</name>
    <name type="common">Asiatic witchweed</name>
    <name type="synonym">Buchnera asiatica</name>
    <dbReference type="NCBI Taxonomy" id="4170"/>
    <lineage>
        <taxon>Eukaryota</taxon>
        <taxon>Viridiplantae</taxon>
        <taxon>Streptophyta</taxon>
        <taxon>Embryophyta</taxon>
        <taxon>Tracheophyta</taxon>
        <taxon>Spermatophyta</taxon>
        <taxon>Magnoliopsida</taxon>
        <taxon>eudicotyledons</taxon>
        <taxon>Gunneridae</taxon>
        <taxon>Pentapetalae</taxon>
        <taxon>asterids</taxon>
        <taxon>lamiids</taxon>
        <taxon>Lamiales</taxon>
        <taxon>Orobanchaceae</taxon>
        <taxon>Buchnereae</taxon>
        <taxon>Striga</taxon>
    </lineage>
</organism>
<name>A0A5A7PIT0_STRAF</name>
<keyword evidence="3" id="KW-1185">Reference proteome</keyword>
<evidence type="ECO:0000313" key="3">
    <source>
        <dbReference type="Proteomes" id="UP000325081"/>
    </source>
</evidence>
<proteinExistence type="predicted"/>
<evidence type="ECO:0000313" key="2">
    <source>
        <dbReference type="EMBL" id="GER32508.1"/>
    </source>
</evidence>
<gene>
    <name evidence="2" type="ORF">STAS_08581</name>
</gene>
<feature type="compositionally biased region" description="Low complexity" evidence="1">
    <location>
        <begin position="237"/>
        <end position="249"/>
    </location>
</feature>
<dbReference type="AlphaFoldDB" id="A0A5A7PIT0"/>
<protein>
    <submittedName>
        <fullName evidence="2">CTC-interacting domain 5</fullName>
    </submittedName>
</protein>
<dbReference type="OrthoDB" id="769720at2759"/>
<accession>A0A5A7PIT0</accession>
<dbReference type="Proteomes" id="UP000325081">
    <property type="component" value="Unassembled WGS sequence"/>
</dbReference>
<comment type="caution">
    <text evidence="2">The sequence shown here is derived from an EMBL/GenBank/DDBJ whole genome shotgun (WGS) entry which is preliminary data.</text>
</comment>
<dbReference type="PANTHER" id="PTHR37252">
    <property type="entry name" value="POLYADENYLATE-BINDING PROTEIN-INTERACTING PROTEIN 6"/>
    <property type="match status" value="1"/>
</dbReference>
<dbReference type="InterPro" id="IPR038981">
    <property type="entry name" value="CID5/CID6"/>
</dbReference>
<dbReference type="PANTHER" id="PTHR37252:SF3">
    <property type="entry name" value="POLYADENYLATE-BINDING PROTEIN-INTERACTING PROTEIN 6"/>
    <property type="match status" value="1"/>
</dbReference>
<reference evidence="3" key="1">
    <citation type="journal article" date="2019" name="Curr. Biol.">
        <title>Genome Sequence of Striga asiatica Provides Insight into the Evolution of Plant Parasitism.</title>
        <authorList>
            <person name="Yoshida S."/>
            <person name="Kim S."/>
            <person name="Wafula E.K."/>
            <person name="Tanskanen J."/>
            <person name="Kim Y.M."/>
            <person name="Honaas L."/>
            <person name="Yang Z."/>
            <person name="Spallek T."/>
            <person name="Conn C.E."/>
            <person name="Ichihashi Y."/>
            <person name="Cheong K."/>
            <person name="Cui S."/>
            <person name="Der J.P."/>
            <person name="Gundlach H."/>
            <person name="Jiao Y."/>
            <person name="Hori C."/>
            <person name="Ishida J.K."/>
            <person name="Kasahara H."/>
            <person name="Kiba T."/>
            <person name="Kim M.S."/>
            <person name="Koo N."/>
            <person name="Laohavisit A."/>
            <person name="Lee Y.H."/>
            <person name="Lumba S."/>
            <person name="McCourt P."/>
            <person name="Mortimer J.C."/>
            <person name="Mutuku J.M."/>
            <person name="Nomura T."/>
            <person name="Sasaki-Sekimoto Y."/>
            <person name="Seto Y."/>
            <person name="Wang Y."/>
            <person name="Wakatake T."/>
            <person name="Sakakibara H."/>
            <person name="Demura T."/>
            <person name="Yamaguchi S."/>
            <person name="Yoneyama K."/>
            <person name="Manabe R.I."/>
            <person name="Nelson D.C."/>
            <person name="Schulman A.H."/>
            <person name="Timko M.P."/>
            <person name="dePamphilis C.W."/>
            <person name="Choi D."/>
            <person name="Shirasu K."/>
        </authorList>
    </citation>
    <scope>NUCLEOTIDE SEQUENCE [LARGE SCALE GENOMIC DNA]</scope>
    <source>
        <strain evidence="3">cv. UVA1</strain>
    </source>
</reference>
<feature type="non-terminal residue" evidence="2">
    <location>
        <position position="1"/>
    </location>
</feature>
<dbReference type="EMBL" id="BKCP01004616">
    <property type="protein sequence ID" value="GER32508.1"/>
    <property type="molecule type" value="Genomic_DNA"/>
</dbReference>
<sequence>RNGRHPPQNDKISAARKSDRGSYKNYPHFSFYNIPLFLYDFALNFRADHEFRGFVPRVLDPASAMRTGSSSLNPNAAAYVPLFKRGVSSANSELNNGNEFVWSGQQPNTLLPQSQTHGPHVYAIQTGEGSKRNDQDQLGGAEFFASTSQYPNPIQPSFDEEFDMDLAYLQITFPGISFECDLDSAVDMLHQLEVYPDDSLDKLPDTLNIGDVSEPVTVGKPSSSLKAKNPLADDARASSSAPSSISPAS</sequence>